<name>A0ABR9MTY6_9MICO</name>
<keyword evidence="3" id="KW-1185">Reference proteome</keyword>
<accession>A0ABR9MTY6</accession>
<feature type="region of interest" description="Disordered" evidence="1">
    <location>
        <begin position="509"/>
        <end position="537"/>
    </location>
</feature>
<evidence type="ECO:0000313" key="3">
    <source>
        <dbReference type="Proteomes" id="UP000625527"/>
    </source>
</evidence>
<feature type="compositionally biased region" description="Low complexity" evidence="1">
    <location>
        <begin position="509"/>
        <end position="518"/>
    </location>
</feature>
<organism evidence="2 3">
    <name type="scientific">Myceligenerans pegani</name>
    <dbReference type="NCBI Taxonomy" id="2776917"/>
    <lineage>
        <taxon>Bacteria</taxon>
        <taxon>Bacillati</taxon>
        <taxon>Actinomycetota</taxon>
        <taxon>Actinomycetes</taxon>
        <taxon>Micrococcales</taxon>
        <taxon>Promicromonosporaceae</taxon>
        <taxon>Myceligenerans</taxon>
    </lineage>
</organism>
<evidence type="ECO:0000256" key="1">
    <source>
        <dbReference type="SAM" id="MobiDB-lite"/>
    </source>
</evidence>
<evidence type="ECO:0000313" key="2">
    <source>
        <dbReference type="EMBL" id="MBE1874831.1"/>
    </source>
</evidence>
<comment type="caution">
    <text evidence="2">The sequence shown here is derived from an EMBL/GenBank/DDBJ whole genome shotgun (WGS) entry which is preliminary data.</text>
</comment>
<dbReference type="Proteomes" id="UP000625527">
    <property type="component" value="Unassembled WGS sequence"/>
</dbReference>
<sequence length="537" mass="58420">MPVVGDSAASAVAEANGVCTRPLLREVIDRETGSTVLVPIPCGSTRETVCVPCAVKARRLRIHQCREGWHLTEDPPMRPRAVPDADPHPHDLDEARWADDGGVILPARRVRRRSVTRSTRHLDGFPELPKKTMGQGTTGAVFVDEKTGREHRPSMFLTLTLGSYGRIRDGVPVDPASYDYRRAALDALTFSRLVDRFWQNMRRCAGYRVQYFAAVEAQKRLAPHLHAAVRGAIPRATIKAVAAGTYFAAWWPPVDVEVYSPDDGEGMPVWDSAVAGYVDPGTGELLPTWDDATRDLDQPAHVATFGKQLDIKGLLGGTPDSDRAVRYLCKYLTKSIAGTYTPADQDGDDVVPDPALEAVQAARAAAYEAHMDRLHEHTSVLPCGPECGNWLRYGVQPKNATPGLTHGCLSPAHERDNLGLGGRRVLVSRQWSGKTLTQHRADRAAVVREVLEAAGITPEDADRLATSKTLPDGSARYVWREPEHIAEVTYLDVIAASLRQAMTRRAQYDAARQAASPPGSGPPAGPVDNRSATAIAA</sequence>
<proteinExistence type="predicted"/>
<dbReference type="EMBL" id="JADAQT010000051">
    <property type="protein sequence ID" value="MBE1874831.1"/>
    <property type="molecule type" value="Genomic_DNA"/>
</dbReference>
<reference evidence="2 3" key="1">
    <citation type="submission" date="2020-10" db="EMBL/GenBank/DDBJ databases">
        <title>Myceligenerans pegani sp. nov., an endophytic actinomycete isolated from Peganum harmala L. in Xinjiang, China.</title>
        <authorList>
            <person name="Xin L."/>
        </authorList>
    </citation>
    <scope>NUCLEOTIDE SEQUENCE [LARGE SCALE GENOMIC DNA]</scope>
    <source>
        <strain evidence="2 3">TRM65318</strain>
    </source>
</reference>
<dbReference type="InterPro" id="IPR046828">
    <property type="entry name" value="RepSA"/>
</dbReference>
<gene>
    <name evidence="2" type="ORF">IHE71_03795</name>
</gene>
<protein>
    <submittedName>
        <fullName evidence="2">Replication initiation protein</fullName>
    </submittedName>
</protein>
<dbReference type="Pfam" id="PF20199">
    <property type="entry name" value="RepSA"/>
    <property type="match status" value="1"/>
</dbReference>